<feature type="domain" description="DNA replication complex GINS protein PSF3 N-terminal" evidence="8">
    <location>
        <begin position="4"/>
        <end position="52"/>
    </location>
</feature>
<comment type="subunit">
    <text evidence="6">Component of the GINS complex.</text>
</comment>
<dbReference type="RefSeq" id="XP_002171814.1">
    <property type="nucleotide sequence ID" value="XM_002171778.2"/>
</dbReference>
<dbReference type="GeneID" id="7051233"/>
<comment type="similarity">
    <text evidence="2 6">Belongs to the GINS3/PSF3 family.</text>
</comment>
<evidence type="ECO:0000259" key="8">
    <source>
        <dbReference type="Pfam" id="PF22466"/>
    </source>
</evidence>
<keyword evidence="5 6" id="KW-0539">Nucleus</keyword>
<protein>
    <recommendedName>
        <fullName evidence="3 6">DNA replication complex GINS protein PSF3</fullName>
    </recommendedName>
</protein>
<evidence type="ECO:0000256" key="4">
    <source>
        <dbReference type="ARBA" id="ARBA00022705"/>
    </source>
</evidence>
<dbReference type="HOGENOM" id="CLU_081646_0_1_1"/>
<dbReference type="CDD" id="cd11713">
    <property type="entry name" value="GINS_A_psf3"/>
    <property type="match status" value="1"/>
</dbReference>
<dbReference type="AlphaFoldDB" id="B6JVX0"/>
<dbReference type="InterPro" id="IPR010492">
    <property type="entry name" value="GINS_Psf3"/>
</dbReference>
<dbReference type="SUPFAM" id="SSF158573">
    <property type="entry name" value="GINS helical bundle-like"/>
    <property type="match status" value="1"/>
</dbReference>
<evidence type="ECO:0000256" key="2">
    <source>
        <dbReference type="ARBA" id="ARBA00006343"/>
    </source>
</evidence>
<gene>
    <name evidence="10" type="primary">psf3</name>
    <name evidence="9" type="ORF">SJAG_00536</name>
</gene>
<proteinExistence type="inferred from homology"/>
<dbReference type="PANTHER" id="PTHR22768">
    <property type="entry name" value="DNA REPLICATION COMPLEX GINS PROTEIN PSF3"/>
    <property type="match status" value="1"/>
</dbReference>
<dbReference type="InterPro" id="IPR036224">
    <property type="entry name" value="GINS_bundle-like_dom_sf"/>
</dbReference>
<keyword evidence="11" id="KW-1185">Reference proteome</keyword>
<dbReference type="Gene3D" id="1.20.58.2050">
    <property type="match status" value="1"/>
</dbReference>
<dbReference type="JaponicusDB" id="SJAG_00536">
    <property type="gene designation" value="psf3"/>
</dbReference>
<dbReference type="GO" id="GO:0000785">
    <property type="term" value="C:chromatin"/>
    <property type="evidence" value="ECO:0007669"/>
    <property type="project" value="EnsemblFungi"/>
</dbReference>
<dbReference type="EMBL" id="KE651166">
    <property type="protein sequence ID" value="EEB05521.1"/>
    <property type="molecule type" value="Genomic_DNA"/>
</dbReference>
<evidence type="ECO:0000313" key="9">
    <source>
        <dbReference type="EMBL" id="EEB05521.1"/>
    </source>
</evidence>
<organism evidence="9 11">
    <name type="scientific">Schizosaccharomyces japonicus (strain yFS275 / FY16936)</name>
    <name type="common">Fission yeast</name>
    <dbReference type="NCBI Taxonomy" id="402676"/>
    <lineage>
        <taxon>Eukaryota</taxon>
        <taxon>Fungi</taxon>
        <taxon>Dikarya</taxon>
        <taxon>Ascomycota</taxon>
        <taxon>Taphrinomycotina</taxon>
        <taxon>Schizosaccharomycetes</taxon>
        <taxon>Schizosaccharomycetales</taxon>
        <taxon>Schizosaccharomycetaceae</taxon>
        <taxon>Schizosaccharomyces</taxon>
    </lineage>
</organism>
<dbReference type="CDD" id="cd21693">
    <property type="entry name" value="GINS_B_Psf3"/>
    <property type="match status" value="1"/>
</dbReference>
<dbReference type="STRING" id="402676.B6JVX0"/>
<comment type="subcellular location">
    <subcellularLocation>
        <location evidence="1 6">Nucleus</location>
    </subcellularLocation>
</comment>
<dbReference type="GO" id="GO:0006270">
    <property type="term" value="P:DNA replication initiation"/>
    <property type="evidence" value="ECO:0007669"/>
    <property type="project" value="EnsemblFungi"/>
</dbReference>
<evidence type="ECO:0000256" key="3">
    <source>
        <dbReference type="ARBA" id="ARBA00015140"/>
    </source>
</evidence>
<evidence type="ECO:0000313" key="11">
    <source>
        <dbReference type="Proteomes" id="UP000001744"/>
    </source>
</evidence>
<evidence type="ECO:0000256" key="6">
    <source>
        <dbReference type="RuleBase" id="RU367161"/>
    </source>
</evidence>
<feature type="domain" description="GINS subunit" evidence="7">
    <location>
        <begin position="68"/>
        <end position="161"/>
    </location>
</feature>
<evidence type="ECO:0000313" key="10">
    <source>
        <dbReference type="JaponicusDB" id="SJAG_00536"/>
    </source>
</evidence>
<dbReference type="OMA" id="IYKEGWR"/>
<evidence type="ECO:0000256" key="5">
    <source>
        <dbReference type="ARBA" id="ARBA00023242"/>
    </source>
</evidence>
<dbReference type="Proteomes" id="UP000001744">
    <property type="component" value="Unassembled WGS sequence"/>
</dbReference>
<sequence length="165" mass="18615">MSYYDIDSIIAENQKIPCTCLVSIPGLGHEGREVSQGSKVELPFWLAEVFAVNSFVDIHMPPPFSSVVRNALKANPNTVALRDTTTHFYHFAEQLLHVVSDTSLAEVVLDTLRQRSMEIADAAVNPQGAIQQNNSFIEGLDDFERLLFRLAYLSHRDIARWQKQN</sequence>
<dbReference type="Pfam" id="PF05916">
    <property type="entry name" value="Sld5"/>
    <property type="match status" value="1"/>
</dbReference>
<comment type="function">
    <text evidence="6">The GINS complex plays an essential role in the initiation of DNA replication.</text>
</comment>
<dbReference type="PANTHER" id="PTHR22768:SF0">
    <property type="entry name" value="DNA REPLICATION COMPLEX GINS PROTEIN PSF3"/>
    <property type="match status" value="1"/>
</dbReference>
<reference evidence="9 11" key="1">
    <citation type="journal article" date="2011" name="Science">
        <title>Comparative functional genomics of the fission yeasts.</title>
        <authorList>
            <person name="Rhind N."/>
            <person name="Chen Z."/>
            <person name="Yassour M."/>
            <person name="Thompson D.A."/>
            <person name="Haas B.J."/>
            <person name="Habib N."/>
            <person name="Wapinski I."/>
            <person name="Roy S."/>
            <person name="Lin M.F."/>
            <person name="Heiman D.I."/>
            <person name="Young S.K."/>
            <person name="Furuya K."/>
            <person name="Guo Y."/>
            <person name="Pidoux A."/>
            <person name="Chen H.M."/>
            <person name="Robbertse B."/>
            <person name="Goldberg J.M."/>
            <person name="Aoki K."/>
            <person name="Bayne E.H."/>
            <person name="Berlin A.M."/>
            <person name="Desjardins C.A."/>
            <person name="Dobbs E."/>
            <person name="Dukaj L."/>
            <person name="Fan L."/>
            <person name="FitzGerald M.G."/>
            <person name="French C."/>
            <person name="Gujja S."/>
            <person name="Hansen K."/>
            <person name="Keifenheim D."/>
            <person name="Levin J.Z."/>
            <person name="Mosher R.A."/>
            <person name="Mueller C.A."/>
            <person name="Pfiffner J."/>
            <person name="Priest M."/>
            <person name="Russ C."/>
            <person name="Smialowska A."/>
            <person name="Swoboda P."/>
            <person name="Sykes S.M."/>
            <person name="Vaughn M."/>
            <person name="Vengrova S."/>
            <person name="Yoder R."/>
            <person name="Zeng Q."/>
            <person name="Allshire R."/>
            <person name="Baulcombe D."/>
            <person name="Birren B.W."/>
            <person name="Brown W."/>
            <person name="Ekwall K."/>
            <person name="Kellis M."/>
            <person name="Leatherwood J."/>
            <person name="Levin H."/>
            <person name="Margalit H."/>
            <person name="Martienssen R."/>
            <person name="Nieduszynski C.A."/>
            <person name="Spatafora J.W."/>
            <person name="Friedman N."/>
            <person name="Dalgaard J.Z."/>
            <person name="Baumann P."/>
            <person name="Niki H."/>
            <person name="Regev A."/>
            <person name="Nusbaum C."/>
        </authorList>
    </citation>
    <scope>NUCLEOTIDE SEQUENCE [LARGE SCALE GENOMIC DNA]</scope>
    <source>
        <strain evidence="11">yFS275 / FY16936</strain>
    </source>
</reference>
<dbReference type="SUPFAM" id="SSF160059">
    <property type="entry name" value="PriA/YqbF domain"/>
    <property type="match status" value="1"/>
</dbReference>
<keyword evidence="4 6" id="KW-0235">DNA replication</keyword>
<dbReference type="InterPro" id="IPR021151">
    <property type="entry name" value="GINS_A"/>
</dbReference>
<accession>B6JVX0</accession>
<dbReference type="GO" id="GO:0000811">
    <property type="term" value="C:GINS complex"/>
    <property type="evidence" value="ECO:0000318"/>
    <property type="project" value="GO_Central"/>
</dbReference>
<dbReference type="InterPro" id="IPR038437">
    <property type="entry name" value="GINS_Psf3_sf"/>
</dbReference>
<name>B6JVX0_SCHJY</name>
<evidence type="ECO:0000259" key="7">
    <source>
        <dbReference type="Pfam" id="PF05916"/>
    </source>
</evidence>
<dbReference type="eggNOG" id="KOG1106">
    <property type="taxonomic scope" value="Eukaryota"/>
</dbReference>
<dbReference type="OrthoDB" id="10251744at2759"/>
<dbReference type="VEuPathDB" id="FungiDB:SJAG_00536"/>
<dbReference type="Pfam" id="PF22466">
    <property type="entry name" value="PSF3_N"/>
    <property type="match status" value="1"/>
</dbReference>
<evidence type="ECO:0000256" key="1">
    <source>
        <dbReference type="ARBA" id="ARBA00004123"/>
    </source>
</evidence>
<dbReference type="InterPro" id="IPR055221">
    <property type="entry name" value="PSF3_N"/>
</dbReference>